<name>A0A9N8PC12_9PEZI</name>
<evidence type="ECO:0000313" key="1">
    <source>
        <dbReference type="EMBL" id="CAD0089698.1"/>
    </source>
</evidence>
<organism evidence="1 2">
    <name type="scientific">Aureobasidium vineae</name>
    <dbReference type="NCBI Taxonomy" id="2773715"/>
    <lineage>
        <taxon>Eukaryota</taxon>
        <taxon>Fungi</taxon>
        <taxon>Dikarya</taxon>
        <taxon>Ascomycota</taxon>
        <taxon>Pezizomycotina</taxon>
        <taxon>Dothideomycetes</taxon>
        <taxon>Dothideomycetidae</taxon>
        <taxon>Dothideales</taxon>
        <taxon>Saccotheciaceae</taxon>
        <taxon>Aureobasidium</taxon>
    </lineage>
</organism>
<dbReference type="EMBL" id="CAIJEN010000008">
    <property type="protein sequence ID" value="CAD0089698.1"/>
    <property type="molecule type" value="Genomic_DNA"/>
</dbReference>
<dbReference type="Proteomes" id="UP000716446">
    <property type="component" value="Unassembled WGS sequence"/>
</dbReference>
<sequence>MSLLVTMIHQVLAFIACNPAHLSHMHWSWDYLNPLVYLTGYGSWYQDARAIMLTIFDVMQLLSTYWGHKKYGSEWFKMYPGHWAWWIWGIYTSASH</sequence>
<protein>
    <submittedName>
        <fullName evidence="1">Uncharacterized protein</fullName>
    </submittedName>
</protein>
<gene>
    <name evidence="1" type="ORF">AWRI4619_LOCUS5769</name>
</gene>
<evidence type="ECO:0000313" key="2">
    <source>
        <dbReference type="Proteomes" id="UP000716446"/>
    </source>
</evidence>
<keyword evidence="2" id="KW-1185">Reference proteome</keyword>
<accession>A0A9N8PC12</accession>
<reference evidence="1" key="1">
    <citation type="submission" date="2020-06" db="EMBL/GenBank/DDBJ databases">
        <authorList>
            <person name="Onetto C."/>
        </authorList>
    </citation>
    <scope>NUCLEOTIDE SEQUENCE</scope>
</reference>
<proteinExistence type="predicted"/>
<dbReference type="AlphaFoldDB" id="A0A9N8PC12"/>
<comment type="caution">
    <text evidence="1">The sequence shown here is derived from an EMBL/GenBank/DDBJ whole genome shotgun (WGS) entry which is preliminary data.</text>
</comment>